<dbReference type="Proteomes" id="UP001234297">
    <property type="component" value="Chromosome 2"/>
</dbReference>
<gene>
    <name evidence="1" type="ORF">MRB53_006014</name>
</gene>
<accession>A0ACC2MF61</accession>
<comment type="caution">
    <text evidence="1">The sequence shown here is derived from an EMBL/GenBank/DDBJ whole genome shotgun (WGS) entry which is preliminary data.</text>
</comment>
<evidence type="ECO:0000313" key="1">
    <source>
        <dbReference type="EMBL" id="KAJ8644266.1"/>
    </source>
</evidence>
<evidence type="ECO:0000313" key="2">
    <source>
        <dbReference type="Proteomes" id="UP001234297"/>
    </source>
</evidence>
<name>A0ACC2MF61_PERAE</name>
<reference evidence="1 2" key="1">
    <citation type="journal article" date="2022" name="Hortic Res">
        <title>A haplotype resolved chromosomal level avocado genome allows analysis of novel avocado genes.</title>
        <authorList>
            <person name="Nath O."/>
            <person name="Fletcher S.J."/>
            <person name="Hayward A."/>
            <person name="Shaw L.M."/>
            <person name="Masouleh A.K."/>
            <person name="Furtado A."/>
            <person name="Henry R.J."/>
            <person name="Mitter N."/>
        </authorList>
    </citation>
    <scope>NUCLEOTIDE SEQUENCE [LARGE SCALE GENOMIC DNA]</scope>
    <source>
        <strain evidence="2">cv. Hass</strain>
    </source>
</reference>
<dbReference type="EMBL" id="CM056810">
    <property type="protein sequence ID" value="KAJ8644266.1"/>
    <property type="molecule type" value="Genomic_DNA"/>
</dbReference>
<protein>
    <submittedName>
        <fullName evidence="1">Uncharacterized protein</fullName>
    </submittedName>
</protein>
<organism evidence="1 2">
    <name type="scientific">Persea americana</name>
    <name type="common">Avocado</name>
    <dbReference type="NCBI Taxonomy" id="3435"/>
    <lineage>
        <taxon>Eukaryota</taxon>
        <taxon>Viridiplantae</taxon>
        <taxon>Streptophyta</taxon>
        <taxon>Embryophyta</taxon>
        <taxon>Tracheophyta</taxon>
        <taxon>Spermatophyta</taxon>
        <taxon>Magnoliopsida</taxon>
        <taxon>Magnoliidae</taxon>
        <taxon>Laurales</taxon>
        <taxon>Lauraceae</taxon>
        <taxon>Persea</taxon>
    </lineage>
</organism>
<proteinExistence type="predicted"/>
<keyword evidence="2" id="KW-1185">Reference proteome</keyword>
<sequence>MGLMGQTQQPLHSQTWRKAMREVVGDLRQDLLSSEHVEDSEIVRSMLWDQKSSLARGESGMMRNPFFDN</sequence>